<sequence>MSARADMYRRDSIAFDRAGLSYDHWNKKPPEDWTPVSSSEARLGLRLPLDWDEHYRVRFEQYFQPNVFYMNSSLLCNFARRNRDQRREAGRLFHAMYLRMMEFAENEDGLIFIRSDFPFSPGGNALSGTEQALESVANFFGKTLVRDHMEAGWSSAIVNGFVMAGLVKALDCFDRPEYRETLKGLAAAYSRLRVAGQPAPERWISYVDEDGYLWFEEYPLTDGRPTLVLNGHIFALFGLVLYADKIGDESVVPLIEGGLTTLRDNGERFRREGQINAYSLRIKDYADYSPDRTVRQQCQLYAMTGEETFRRLAYAFRTDIEASGRPVSDWTVRLCVQSAELAD</sequence>
<accession>A0ABV3WXC5</accession>
<dbReference type="RefSeq" id="WP_368803809.1">
    <property type="nucleotide sequence ID" value="NZ_JAZHFV010000005.1"/>
</dbReference>
<feature type="domain" description="D-glucuronyl C5-epimerase C-terminal" evidence="1">
    <location>
        <begin position="146"/>
        <end position="313"/>
    </location>
</feature>
<reference evidence="2 3" key="1">
    <citation type="submission" date="2024-01" db="EMBL/GenBank/DDBJ databases">
        <title>New evidence supports the origin of RcGTA from prophage.</title>
        <authorList>
            <person name="Xu Y."/>
            <person name="Liu B."/>
            <person name="Chen F."/>
        </authorList>
    </citation>
    <scope>NUCLEOTIDE SEQUENCE [LARGE SCALE GENOMIC DNA]</scope>
    <source>
        <strain evidence="2 3">CBW1107-2</strain>
    </source>
</reference>
<dbReference type="Proteomes" id="UP001559025">
    <property type="component" value="Unassembled WGS sequence"/>
</dbReference>
<gene>
    <name evidence="2" type="ORF">V1479_16080</name>
</gene>
<name>A0ABV3WXC5_9HYPH</name>
<keyword evidence="3" id="KW-1185">Reference proteome</keyword>
<evidence type="ECO:0000313" key="3">
    <source>
        <dbReference type="Proteomes" id="UP001559025"/>
    </source>
</evidence>
<comment type="caution">
    <text evidence="2">The sequence shown here is derived from an EMBL/GenBank/DDBJ whole genome shotgun (WGS) entry which is preliminary data.</text>
</comment>
<dbReference type="InterPro" id="IPR010598">
    <property type="entry name" value="C5-epim_C"/>
</dbReference>
<evidence type="ECO:0000259" key="1">
    <source>
        <dbReference type="Pfam" id="PF06662"/>
    </source>
</evidence>
<proteinExistence type="predicted"/>
<dbReference type="Pfam" id="PF06662">
    <property type="entry name" value="C5-epim_C"/>
    <property type="match status" value="1"/>
</dbReference>
<dbReference type="EMBL" id="JAZHFV010000005">
    <property type="protein sequence ID" value="MEX4008833.1"/>
    <property type="molecule type" value="Genomic_DNA"/>
</dbReference>
<organism evidence="2 3">
    <name type="scientific">Neoaquamicrobium sediminum</name>
    <dbReference type="NCBI Taxonomy" id="1849104"/>
    <lineage>
        <taxon>Bacteria</taxon>
        <taxon>Pseudomonadati</taxon>
        <taxon>Pseudomonadota</taxon>
        <taxon>Alphaproteobacteria</taxon>
        <taxon>Hyphomicrobiales</taxon>
        <taxon>Phyllobacteriaceae</taxon>
        <taxon>Neoaquamicrobium</taxon>
    </lineage>
</organism>
<protein>
    <submittedName>
        <fullName evidence="2">D-glucuronyl C5-epimerase family protein</fullName>
    </submittedName>
</protein>
<evidence type="ECO:0000313" key="2">
    <source>
        <dbReference type="EMBL" id="MEX4008833.1"/>
    </source>
</evidence>